<dbReference type="NCBIfam" id="TIGR02888">
    <property type="entry name" value="spore_YlmC_YmxH"/>
    <property type="match status" value="1"/>
</dbReference>
<evidence type="ECO:0000259" key="1">
    <source>
        <dbReference type="Pfam" id="PF05239"/>
    </source>
</evidence>
<evidence type="ECO:0000313" key="3">
    <source>
        <dbReference type="Proteomes" id="UP000092714"/>
    </source>
</evidence>
<comment type="caution">
    <text evidence="2">The sequence shown here is derived from an EMBL/GenBank/DDBJ whole genome shotgun (WGS) entry which is preliminary data.</text>
</comment>
<dbReference type="PANTHER" id="PTHR40061:SF1">
    <property type="entry name" value="SPORULATION PROTEIN YLMC-RELATED"/>
    <property type="match status" value="1"/>
</dbReference>
<dbReference type="Proteomes" id="UP000092714">
    <property type="component" value="Unassembled WGS sequence"/>
</dbReference>
<dbReference type="AlphaFoldDB" id="A0A174C5D8"/>
<dbReference type="Gene3D" id="2.30.30.240">
    <property type="entry name" value="PRC-barrel domain"/>
    <property type="match status" value="1"/>
</dbReference>
<dbReference type="eggNOG" id="COG1873">
    <property type="taxonomic scope" value="Bacteria"/>
</dbReference>
<dbReference type="PANTHER" id="PTHR40061">
    <property type="entry name" value="SPORULATION PROTEIN YLMC-RELATED"/>
    <property type="match status" value="1"/>
</dbReference>
<keyword evidence="3" id="KW-1185">Reference proteome</keyword>
<dbReference type="RefSeq" id="WP_027097461.1">
    <property type="nucleotide sequence ID" value="NZ_CABHIH010000001.1"/>
</dbReference>
<gene>
    <name evidence="2" type="ORF">CP373A1_06770</name>
</gene>
<evidence type="ECO:0000313" key="2">
    <source>
        <dbReference type="EMBL" id="OBY11191.1"/>
    </source>
</evidence>
<dbReference type="EMBL" id="MAPZ01000016">
    <property type="protein sequence ID" value="OBY11191.1"/>
    <property type="molecule type" value="Genomic_DNA"/>
</dbReference>
<dbReference type="InterPro" id="IPR011033">
    <property type="entry name" value="PRC_barrel-like_sf"/>
</dbReference>
<dbReference type="InterPro" id="IPR014238">
    <property type="entry name" value="Spore_YlmC/YmxH"/>
</dbReference>
<protein>
    <recommendedName>
        <fullName evidence="1">PRC-barrel domain-containing protein</fullName>
    </recommendedName>
</protein>
<feature type="domain" description="PRC-barrel" evidence="1">
    <location>
        <begin position="5"/>
        <end position="78"/>
    </location>
</feature>
<dbReference type="Pfam" id="PF05239">
    <property type="entry name" value="PRC"/>
    <property type="match status" value="1"/>
</dbReference>
<proteinExistence type="predicted"/>
<dbReference type="GeneID" id="42775296"/>
<dbReference type="SUPFAM" id="SSF50346">
    <property type="entry name" value="PRC-barrel domain"/>
    <property type="match status" value="1"/>
</dbReference>
<dbReference type="OrthoDB" id="6024937at2"/>
<reference evidence="2 3" key="1">
    <citation type="submission" date="2016-06" db="EMBL/GenBank/DDBJ databases">
        <authorList>
            <person name="Kjaerup R.B."/>
            <person name="Dalgaard T.S."/>
            <person name="Juul-Madsen H.R."/>
        </authorList>
    </citation>
    <scope>NUCLEOTIDE SEQUENCE [LARGE SCALE GENOMIC DNA]</scope>
    <source>
        <strain evidence="2 3">373-A1</strain>
    </source>
</reference>
<organism evidence="2 3">
    <name type="scientific">Clostridium paraputrificum</name>
    <dbReference type="NCBI Taxonomy" id="29363"/>
    <lineage>
        <taxon>Bacteria</taxon>
        <taxon>Bacillati</taxon>
        <taxon>Bacillota</taxon>
        <taxon>Clostridia</taxon>
        <taxon>Eubacteriales</taxon>
        <taxon>Clostridiaceae</taxon>
        <taxon>Clostridium</taxon>
    </lineage>
</organism>
<sequence length="88" mass="9932">MEENLHSINAMRSMEVIDINTGSRVGFIKDIKIDSDEHKILSILLPGEAKGWFSKTEDVEVLWSDIVKVGIDVILVNINCSDKENIFD</sequence>
<dbReference type="InterPro" id="IPR027275">
    <property type="entry name" value="PRC-brl_dom"/>
</dbReference>
<accession>A0A174C5D8</accession>
<name>A0A174C5D8_9CLOT</name>